<keyword evidence="7" id="KW-0029">Amino-acid transport</keyword>
<evidence type="ECO:0000256" key="1">
    <source>
        <dbReference type="ARBA" id="ARBA00005417"/>
    </source>
</evidence>
<sequence>MIEVIDLKKNYSLKDQIITALDGVTLTVEAGEIFGVVGLSGAGKSTLIRCINMLEKPTSGTIVVNGQEVTSLPPAELRKARQRIGMIFQHFNLLSSRTVAQNIAFPLEIVNYPKEKRKDRIAELLSLVGLMEKANAYPSQLSGGQKQRVGIARALASEPEVLLSDEATSALDPQTTTSILELLRDLNRRLGLTILLITHEMNVIRQICDRVAVLQDGRIIEQGTIDELITRPDSLISRALLPQFEKQTISSEATSVTITFMGEAADQPVLASLVRNYDIDVNIIAGNLQKIGKNRVGKLQVEISGKQVNAALLHLMNLGLRVEKN</sequence>
<dbReference type="Gene3D" id="3.40.50.300">
    <property type="entry name" value="P-loop containing nucleotide triphosphate hydrolases"/>
    <property type="match status" value="1"/>
</dbReference>
<dbReference type="InterPro" id="IPR003439">
    <property type="entry name" value="ABC_transporter-like_ATP-bd"/>
</dbReference>
<dbReference type="SMART" id="SM00930">
    <property type="entry name" value="NIL"/>
    <property type="match status" value="1"/>
</dbReference>
<dbReference type="GO" id="GO:0005524">
    <property type="term" value="F:ATP binding"/>
    <property type="evidence" value="ECO:0007669"/>
    <property type="project" value="UniProtKB-KW"/>
</dbReference>
<keyword evidence="2" id="KW-0813">Transport</keyword>
<evidence type="ECO:0000256" key="2">
    <source>
        <dbReference type="ARBA" id="ARBA00022448"/>
    </source>
</evidence>
<dbReference type="PATRIC" id="fig|229920.5.peg.2666"/>
<dbReference type="InterPro" id="IPR017871">
    <property type="entry name" value="ABC_transporter-like_CS"/>
</dbReference>
<evidence type="ECO:0000256" key="3">
    <source>
        <dbReference type="ARBA" id="ARBA00022475"/>
    </source>
</evidence>
<evidence type="ECO:0000256" key="5">
    <source>
        <dbReference type="ARBA" id="ARBA00022840"/>
    </source>
</evidence>
<comment type="caution">
    <text evidence="10">The sequence shown here is derived from an EMBL/GenBank/DDBJ whole genome shotgun (WGS) entry which is preliminary data.</text>
</comment>
<dbReference type="GO" id="GO:0006865">
    <property type="term" value="P:amino acid transport"/>
    <property type="evidence" value="ECO:0007669"/>
    <property type="project" value="UniProtKB-KW"/>
</dbReference>
<dbReference type="GO" id="GO:0005886">
    <property type="term" value="C:plasma membrane"/>
    <property type="evidence" value="ECO:0007669"/>
    <property type="project" value="UniProtKB-ARBA"/>
</dbReference>
<comment type="similarity">
    <text evidence="1">Belongs to the ABC transporter superfamily.</text>
</comment>
<dbReference type="CDD" id="cd03258">
    <property type="entry name" value="ABC_MetN_methionine_transporter"/>
    <property type="match status" value="1"/>
</dbReference>
<protein>
    <submittedName>
        <fullName evidence="10">Methionine ABC transporter ATP-binding protein</fullName>
    </submittedName>
</protein>
<dbReference type="PANTHER" id="PTHR43166:SF30">
    <property type="entry name" value="METHIONINE IMPORT ATP-BINDING PROTEIN METN"/>
    <property type="match status" value="1"/>
</dbReference>
<dbReference type="PROSITE" id="PS00211">
    <property type="entry name" value="ABC_TRANSPORTER_1"/>
    <property type="match status" value="1"/>
</dbReference>
<keyword evidence="4" id="KW-0547">Nucleotide-binding</keyword>
<proteinExistence type="inferred from homology"/>
<evidence type="ECO:0000256" key="4">
    <source>
        <dbReference type="ARBA" id="ARBA00022741"/>
    </source>
</evidence>
<dbReference type="Pfam" id="PF09383">
    <property type="entry name" value="NIL"/>
    <property type="match status" value="1"/>
</dbReference>
<keyword evidence="6" id="KW-1278">Translocase</keyword>
<dbReference type="InterPro" id="IPR050086">
    <property type="entry name" value="MetN_ABC_transporter-like"/>
</dbReference>
<dbReference type="FunFam" id="3.40.50.300:FF:000056">
    <property type="entry name" value="Cell division ATP-binding protein FtsE"/>
    <property type="match status" value="1"/>
</dbReference>
<evidence type="ECO:0000259" key="9">
    <source>
        <dbReference type="PROSITE" id="PS50893"/>
    </source>
</evidence>
<dbReference type="SUPFAM" id="SSF52540">
    <property type="entry name" value="P-loop containing nucleoside triphosphate hydrolases"/>
    <property type="match status" value="1"/>
</dbReference>
<dbReference type="AlphaFoldDB" id="A0A0P6X7Q6"/>
<dbReference type="InterPro" id="IPR018449">
    <property type="entry name" value="NIL_domain"/>
</dbReference>
<dbReference type="RefSeq" id="WP_062422942.1">
    <property type="nucleotide sequence ID" value="NZ_BBYA01000011.1"/>
</dbReference>
<dbReference type="InterPro" id="IPR003593">
    <property type="entry name" value="AAA+_ATPase"/>
</dbReference>
<dbReference type="SUPFAM" id="SSF55021">
    <property type="entry name" value="ACT-like"/>
    <property type="match status" value="1"/>
</dbReference>
<dbReference type="PANTHER" id="PTHR43166">
    <property type="entry name" value="AMINO ACID IMPORT ATP-BINDING PROTEIN"/>
    <property type="match status" value="1"/>
</dbReference>
<evidence type="ECO:0000256" key="7">
    <source>
        <dbReference type="ARBA" id="ARBA00022970"/>
    </source>
</evidence>
<keyword evidence="8" id="KW-0472">Membrane</keyword>
<dbReference type="InterPro" id="IPR041701">
    <property type="entry name" value="MetN_ABC"/>
</dbReference>
<keyword evidence="3" id="KW-1003">Cell membrane</keyword>
<evidence type="ECO:0000313" key="10">
    <source>
        <dbReference type="EMBL" id="KPL71183.1"/>
    </source>
</evidence>
<dbReference type="InterPro" id="IPR027417">
    <property type="entry name" value="P-loop_NTPase"/>
</dbReference>
<gene>
    <name evidence="10" type="ORF">ADM99_11720</name>
</gene>
<feature type="domain" description="ABC transporter" evidence="9">
    <location>
        <begin position="2"/>
        <end position="241"/>
    </location>
</feature>
<dbReference type="Proteomes" id="UP000050430">
    <property type="component" value="Unassembled WGS sequence"/>
</dbReference>
<dbReference type="EMBL" id="LGCK01000012">
    <property type="protein sequence ID" value="KPL71183.1"/>
    <property type="molecule type" value="Genomic_DNA"/>
</dbReference>
<dbReference type="Gene3D" id="3.30.70.260">
    <property type="match status" value="1"/>
</dbReference>
<dbReference type="OrthoDB" id="4075047at2"/>
<dbReference type="Pfam" id="PF00005">
    <property type="entry name" value="ABC_tran"/>
    <property type="match status" value="1"/>
</dbReference>
<dbReference type="InterPro" id="IPR045865">
    <property type="entry name" value="ACT-like_dom_sf"/>
</dbReference>
<organism evidence="10 11">
    <name type="scientific">Leptolinea tardivitalis</name>
    <dbReference type="NCBI Taxonomy" id="229920"/>
    <lineage>
        <taxon>Bacteria</taxon>
        <taxon>Bacillati</taxon>
        <taxon>Chloroflexota</taxon>
        <taxon>Anaerolineae</taxon>
        <taxon>Anaerolineales</taxon>
        <taxon>Anaerolineaceae</taxon>
        <taxon>Leptolinea</taxon>
    </lineage>
</organism>
<evidence type="ECO:0000256" key="8">
    <source>
        <dbReference type="ARBA" id="ARBA00023136"/>
    </source>
</evidence>
<dbReference type="SMART" id="SM00382">
    <property type="entry name" value="AAA"/>
    <property type="match status" value="1"/>
</dbReference>
<dbReference type="STRING" id="229920.ADM99_11720"/>
<keyword evidence="11" id="KW-1185">Reference proteome</keyword>
<evidence type="ECO:0000313" key="11">
    <source>
        <dbReference type="Proteomes" id="UP000050430"/>
    </source>
</evidence>
<dbReference type="GO" id="GO:0016887">
    <property type="term" value="F:ATP hydrolysis activity"/>
    <property type="evidence" value="ECO:0007669"/>
    <property type="project" value="InterPro"/>
</dbReference>
<accession>A0A0P6X7Q6</accession>
<dbReference type="PROSITE" id="PS50893">
    <property type="entry name" value="ABC_TRANSPORTER_2"/>
    <property type="match status" value="1"/>
</dbReference>
<name>A0A0P6X7Q6_9CHLR</name>
<evidence type="ECO:0000256" key="6">
    <source>
        <dbReference type="ARBA" id="ARBA00022967"/>
    </source>
</evidence>
<reference evidence="10 11" key="1">
    <citation type="submission" date="2015-07" db="EMBL/GenBank/DDBJ databases">
        <title>Genome sequence of Leptolinea tardivitalis DSM 16556.</title>
        <authorList>
            <person name="Hemp J."/>
            <person name="Ward L.M."/>
            <person name="Pace L.A."/>
            <person name="Fischer W.W."/>
        </authorList>
    </citation>
    <scope>NUCLEOTIDE SEQUENCE [LARGE SCALE GENOMIC DNA]</scope>
    <source>
        <strain evidence="10 11">YMTK-2</strain>
    </source>
</reference>
<keyword evidence="5 10" id="KW-0067">ATP-binding</keyword>